<dbReference type="InterPro" id="IPR023346">
    <property type="entry name" value="Lysozyme-like_dom_sf"/>
</dbReference>
<dbReference type="GO" id="GO:0042742">
    <property type="term" value="P:defense response to bacterium"/>
    <property type="evidence" value="ECO:0007669"/>
    <property type="project" value="UniProtKB-KW"/>
</dbReference>
<evidence type="ECO:0000256" key="3">
    <source>
        <dbReference type="ARBA" id="ARBA00022638"/>
    </source>
</evidence>
<dbReference type="PANTHER" id="PTHR11407">
    <property type="entry name" value="LYSOZYME C"/>
    <property type="match status" value="1"/>
</dbReference>
<keyword evidence="10" id="KW-1185">Reference proteome</keyword>
<dbReference type="CDD" id="cd16899">
    <property type="entry name" value="LYZ_C_invert"/>
    <property type="match status" value="1"/>
</dbReference>
<dbReference type="EC" id="3.2.1.17" evidence="2"/>
<dbReference type="PROSITE" id="PS51348">
    <property type="entry name" value="GLYCOSYL_HYDROL_F22_2"/>
    <property type="match status" value="1"/>
</dbReference>
<dbReference type="OrthoDB" id="6692707at2759"/>
<dbReference type="AlphaFoldDB" id="A0A834IP19"/>
<protein>
    <recommendedName>
        <fullName evidence="2">lysozyme</fullName>
        <ecNumber evidence="2">3.2.1.17</ecNumber>
    </recommendedName>
</protein>
<evidence type="ECO:0000256" key="6">
    <source>
        <dbReference type="RuleBase" id="RU004440"/>
    </source>
</evidence>
<dbReference type="GO" id="GO:0031640">
    <property type="term" value="P:killing of cells of another organism"/>
    <property type="evidence" value="ECO:0007669"/>
    <property type="project" value="UniProtKB-KW"/>
</dbReference>
<evidence type="ECO:0000256" key="2">
    <source>
        <dbReference type="ARBA" id="ARBA00012732"/>
    </source>
</evidence>
<dbReference type="SUPFAM" id="SSF53955">
    <property type="entry name" value="Lysozyme-like"/>
    <property type="match status" value="1"/>
</dbReference>
<comment type="similarity">
    <text evidence="6">Belongs to the glycosyl hydrolase 22 family.</text>
</comment>
<dbReference type="Gene3D" id="1.10.530.10">
    <property type="match status" value="1"/>
</dbReference>
<dbReference type="SMART" id="SM00263">
    <property type="entry name" value="LYZ1"/>
    <property type="match status" value="1"/>
</dbReference>
<dbReference type="EMBL" id="JAACXV010000242">
    <property type="protein sequence ID" value="KAF7281425.1"/>
    <property type="molecule type" value="Genomic_DNA"/>
</dbReference>
<evidence type="ECO:0000256" key="7">
    <source>
        <dbReference type="SAM" id="SignalP"/>
    </source>
</evidence>
<dbReference type="Proteomes" id="UP000625711">
    <property type="component" value="Unassembled WGS sequence"/>
</dbReference>
<evidence type="ECO:0000259" key="8">
    <source>
        <dbReference type="PROSITE" id="PS00128"/>
    </source>
</evidence>
<comment type="caution">
    <text evidence="9">The sequence shown here is derived from an EMBL/GenBank/DDBJ whole genome shotgun (WGS) entry which is preliminary data.</text>
</comment>
<gene>
    <name evidence="9" type="ORF">GWI33_004805</name>
</gene>
<keyword evidence="3" id="KW-0929">Antimicrobial</keyword>
<dbReference type="GO" id="GO:0003796">
    <property type="term" value="F:lysozyme activity"/>
    <property type="evidence" value="ECO:0007669"/>
    <property type="project" value="UniProtKB-EC"/>
</dbReference>
<evidence type="ECO:0000313" key="10">
    <source>
        <dbReference type="Proteomes" id="UP000625711"/>
    </source>
</evidence>
<sequence length="141" mass="15883">MKTVAVFAAFVLIGLGNVHETESKVFTKCGLTKELLNNGFERTYVGHWVCLVESESAKNTSKVTEKADRSKSLGLFQINSKEWCKFSTAGGKCSMKCEDLLDEDIRDDSVCAKKIQRALGFRAWDGWFRSCYRRNLSIPPC</sequence>
<dbReference type="PANTHER" id="PTHR11407:SF63">
    <property type="entry name" value="LYSOZYME C"/>
    <property type="match status" value="1"/>
</dbReference>
<dbReference type="Pfam" id="PF00062">
    <property type="entry name" value="Lys"/>
    <property type="match status" value="1"/>
</dbReference>
<dbReference type="PRINTS" id="PR00135">
    <property type="entry name" value="LYZLACT"/>
</dbReference>
<evidence type="ECO:0000256" key="5">
    <source>
        <dbReference type="ARBA" id="ARBA00023295"/>
    </source>
</evidence>
<keyword evidence="5" id="KW-0378">Hydrolase</keyword>
<dbReference type="InterPro" id="IPR001916">
    <property type="entry name" value="Glyco_hydro_22"/>
</dbReference>
<feature type="chain" id="PRO_5032953057" description="lysozyme" evidence="7">
    <location>
        <begin position="24"/>
        <end position="141"/>
    </location>
</feature>
<evidence type="ECO:0000313" key="9">
    <source>
        <dbReference type="EMBL" id="KAF7281425.1"/>
    </source>
</evidence>
<dbReference type="InterPro" id="IPR019799">
    <property type="entry name" value="Glyco_hydro_22_CS"/>
</dbReference>
<reference evidence="9" key="1">
    <citation type="submission" date="2020-08" db="EMBL/GenBank/DDBJ databases">
        <title>Genome sequencing and assembly of the red palm weevil Rhynchophorus ferrugineus.</title>
        <authorList>
            <person name="Dias G.B."/>
            <person name="Bergman C.M."/>
            <person name="Manee M."/>
        </authorList>
    </citation>
    <scope>NUCLEOTIDE SEQUENCE</scope>
    <source>
        <strain evidence="9">AA-2017</strain>
        <tissue evidence="9">Whole larva</tissue>
    </source>
</reference>
<feature type="signal peptide" evidence="7">
    <location>
        <begin position="1"/>
        <end position="23"/>
    </location>
</feature>
<proteinExistence type="inferred from homology"/>
<keyword evidence="4" id="KW-1015">Disulfide bond</keyword>
<feature type="domain" description="Glycosyl hydrolases family 22 (GH22)" evidence="8">
    <location>
        <begin position="93"/>
        <end position="111"/>
    </location>
</feature>
<evidence type="ECO:0000256" key="1">
    <source>
        <dbReference type="ARBA" id="ARBA00000632"/>
    </source>
</evidence>
<keyword evidence="3" id="KW-0081">Bacteriolytic enzyme</keyword>
<name>A0A834IP19_RHYFE</name>
<dbReference type="PROSITE" id="PS00128">
    <property type="entry name" value="GLYCOSYL_HYDROL_F22_1"/>
    <property type="match status" value="1"/>
</dbReference>
<comment type="catalytic activity">
    <reaction evidence="1">
        <text>Hydrolysis of (1-&gt;4)-beta-linkages between N-acetylmuramic acid and N-acetyl-D-glucosamine residues in a peptidoglycan and between N-acetyl-D-glucosamine residues in chitodextrins.</text>
        <dbReference type="EC" id="3.2.1.17"/>
    </reaction>
</comment>
<keyword evidence="7" id="KW-0732">Signal</keyword>
<organism evidence="9 10">
    <name type="scientific">Rhynchophorus ferrugineus</name>
    <name type="common">Red palm weevil</name>
    <name type="synonym">Curculio ferrugineus</name>
    <dbReference type="NCBI Taxonomy" id="354439"/>
    <lineage>
        <taxon>Eukaryota</taxon>
        <taxon>Metazoa</taxon>
        <taxon>Ecdysozoa</taxon>
        <taxon>Arthropoda</taxon>
        <taxon>Hexapoda</taxon>
        <taxon>Insecta</taxon>
        <taxon>Pterygota</taxon>
        <taxon>Neoptera</taxon>
        <taxon>Endopterygota</taxon>
        <taxon>Coleoptera</taxon>
        <taxon>Polyphaga</taxon>
        <taxon>Cucujiformia</taxon>
        <taxon>Curculionidae</taxon>
        <taxon>Dryophthorinae</taxon>
        <taxon>Rhynchophorus</taxon>
    </lineage>
</organism>
<evidence type="ECO:0000256" key="4">
    <source>
        <dbReference type="ARBA" id="ARBA00023157"/>
    </source>
</evidence>
<accession>A0A834IP19</accession>
<keyword evidence="5" id="KW-0326">Glycosidase</keyword>